<feature type="binding site" evidence="8">
    <location>
        <begin position="59"/>
        <end position="61"/>
    </location>
    <ligand>
        <name>AMP</name>
        <dbReference type="ChEBI" id="CHEBI:456215"/>
    </ligand>
</feature>
<accession>A0A9D1N0S5</accession>
<dbReference type="GO" id="GO:0004017">
    <property type="term" value="F:AMP kinase activity"/>
    <property type="evidence" value="ECO:0007669"/>
    <property type="project" value="UniProtKB-UniRule"/>
</dbReference>
<dbReference type="NCBIfam" id="NF001380">
    <property type="entry name" value="PRK00279.1-2"/>
    <property type="match status" value="1"/>
</dbReference>
<dbReference type="PRINTS" id="PR00094">
    <property type="entry name" value="ADENYLTKNASE"/>
</dbReference>
<feature type="region of interest" description="LID" evidence="8">
    <location>
        <begin position="131"/>
        <end position="168"/>
    </location>
</feature>
<evidence type="ECO:0000256" key="7">
    <source>
        <dbReference type="ARBA" id="ARBA00022840"/>
    </source>
</evidence>
<dbReference type="InterPro" id="IPR007862">
    <property type="entry name" value="Adenylate_kinase_lid-dom"/>
</dbReference>
<dbReference type="FunFam" id="3.40.50.300:FF:000106">
    <property type="entry name" value="Adenylate kinase mitochondrial"/>
    <property type="match status" value="1"/>
</dbReference>
<feature type="binding site" evidence="8">
    <location>
        <position position="33"/>
    </location>
    <ligand>
        <name>AMP</name>
        <dbReference type="ChEBI" id="CHEBI:456215"/>
    </ligand>
</feature>
<feature type="binding site" evidence="8">
    <location>
        <position position="135"/>
    </location>
    <ligand>
        <name>Zn(2+)</name>
        <dbReference type="ChEBI" id="CHEBI:29105"/>
        <note>structural</note>
    </ligand>
</feature>
<name>A0A9D1N0S5_9CLOT</name>
<comment type="subunit">
    <text evidence="8 10">Monomer.</text>
</comment>
<evidence type="ECO:0000256" key="8">
    <source>
        <dbReference type="HAMAP-Rule" id="MF_00235"/>
    </source>
</evidence>
<feature type="binding site" evidence="8">
    <location>
        <position position="38"/>
    </location>
    <ligand>
        <name>AMP</name>
        <dbReference type="ChEBI" id="CHEBI:456215"/>
    </ligand>
</feature>
<evidence type="ECO:0000313" key="13">
    <source>
        <dbReference type="Proteomes" id="UP000886748"/>
    </source>
</evidence>
<evidence type="ECO:0000256" key="3">
    <source>
        <dbReference type="ARBA" id="ARBA00022727"/>
    </source>
</evidence>
<dbReference type="NCBIfam" id="NF001381">
    <property type="entry name" value="PRK00279.1-3"/>
    <property type="match status" value="1"/>
</dbReference>
<evidence type="ECO:0000256" key="6">
    <source>
        <dbReference type="ARBA" id="ARBA00022833"/>
    </source>
</evidence>
<evidence type="ECO:0000256" key="5">
    <source>
        <dbReference type="ARBA" id="ARBA00022777"/>
    </source>
</evidence>
<keyword evidence="3 8" id="KW-0545">Nucleotide biosynthesis</keyword>
<dbReference type="NCBIfam" id="NF011100">
    <property type="entry name" value="PRK14527.1"/>
    <property type="match status" value="1"/>
</dbReference>
<feature type="binding site" evidence="8">
    <location>
        <begin position="12"/>
        <end position="17"/>
    </location>
    <ligand>
        <name>ATP</name>
        <dbReference type="ChEBI" id="CHEBI:30616"/>
    </ligand>
</feature>
<comment type="subcellular location">
    <subcellularLocation>
        <location evidence="8 10">Cytoplasm</location>
    </subcellularLocation>
</comment>
<dbReference type="Proteomes" id="UP000886748">
    <property type="component" value="Unassembled WGS sequence"/>
</dbReference>
<keyword evidence="7 8" id="KW-0067">ATP-binding</keyword>
<dbReference type="HAMAP" id="MF_00235">
    <property type="entry name" value="Adenylate_kinase_Adk"/>
    <property type="match status" value="1"/>
</dbReference>
<dbReference type="GO" id="GO:0005737">
    <property type="term" value="C:cytoplasm"/>
    <property type="evidence" value="ECO:0007669"/>
    <property type="project" value="UniProtKB-SubCell"/>
</dbReference>
<dbReference type="InterPro" id="IPR006259">
    <property type="entry name" value="Adenyl_kin_sub"/>
</dbReference>
<gene>
    <name evidence="8" type="primary">adk</name>
    <name evidence="12" type="ORF">IAD26_06245</name>
</gene>
<dbReference type="EC" id="2.7.4.3" evidence="8 10"/>
<feature type="binding site" evidence="8">
    <location>
        <position position="204"/>
    </location>
    <ligand>
        <name>ATP</name>
        <dbReference type="ChEBI" id="CHEBI:30616"/>
    </ligand>
</feature>
<sequence>MKKELIFMGPPASGKGTQTKKLAADTGFIHVDTGSLLRAAMAEGTEAGKIAKDYVEKGALVPVEVVAQIIKDRLSQDDVQKGFILDGFPRSIEQANMLDEMLKEIDAGKEVSTKVIYFDVPIENLMERIIYRRSCPKCGAIYNLKTMPIKQEGICDACGGELVQRKDDTEEIAKNRFDTYFAQTAPLIDFYEKRGILKKIDATGSVDEIYAKLKEII</sequence>
<comment type="domain">
    <text evidence="8">Consists of three domains, a large central CORE domain and two small peripheral domains, NMPbind and LID, which undergo movements during catalysis. The LID domain closes over the site of phosphoryl transfer upon ATP binding. Assembling and dissambling the active center during each catalytic cycle provides an effective means to prevent ATP hydrolysis. Some bacteria have evolved a zinc-coordinating structure that stabilizes the LID domain.</text>
</comment>
<keyword evidence="4 8" id="KW-0547">Nucleotide-binding</keyword>
<dbReference type="Gene3D" id="3.40.50.300">
    <property type="entry name" value="P-loop containing nucleotide triphosphate hydrolases"/>
    <property type="match status" value="1"/>
</dbReference>
<dbReference type="GO" id="GO:0008270">
    <property type="term" value="F:zinc ion binding"/>
    <property type="evidence" value="ECO:0007669"/>
    <property type="project" value="UniProtKB-UniRule"/>
</dbReference>
<comment type="catalytic activity">
    <reaction evidence="8 10">
        <text>AMP + ATP = 2 ADP</text>
        <dbReference type="Rhea" id="RHEA:12973"/>
        <dbReference type="ChEBI" id="CHEBI:30616"/>
        <dbReference type="ChEBI" id="CHEBI:456215"/>
        <dbReference type="ChEBI" id="CHEBI:456216"/>
        <dbReference type="EC" id="2.7.4.3"/>
    </reaction>
</comment>
<dbReference type="GO" id="GO:0044209">
    <property type="term" value="P:AMP salvage"/>
    <property type="evidence" value="ECO:0007669"/>
    <property type="project" value="UniProtKB-UniRule"/>
</dbReference>
<comment type="function">
    <text evidence="8">Catalyzes the reversible transfer of the terminal phosphate group between ATP and AMP. Plays an important role in cellular energy homeostasis and in adenine nucleotide metabolism.</text>
</comment>
<feature type="binding site" evidence="8">
    <location>
        <position position="94"/>
    </location>
    <ligand>
        <name>AMP</name>
        <dbReference type="ChEBI" id="CHEBI:456215"/>
    </ligand>
</feature>
<dbReference type="InterPro" id="IPR000850">
    <property type="entry name" value="Adenylat/UMP-CMP_kin"/>
</dbReference>
<dbReference type="EMBL" id="DVOD01000046">
    <property type="protein sequence ID" value="HIU92720.1"/>
    <property type="molecule type" value="Genomic_DNA"/>
</dbReference>
<keyword evidence="2 8" id="KW-0479">Metal-binding</keyword>
<protein>
    <recommendedName>
        <fullName evidence="8 10">Adenylate kinase</fullName>
        <shortName evidence="8">AK</shortName>
        <ecNumber evidence="8 10">2.7.4.3</ecNumber>
    </recommendedName>
    <alternativeName>
        <fullName evidence="8">ATP-AMP transphosphorylase</fullName>
    </alternativeName>
    <alternativeName>
        <fullName evidence="8">ATP:AMP phosphotransferase</fullName>
    </alternativeName>
    <alternativeName>
        <fullName evidence="8">Adenylate monophosphate kinase</fullName>
    </alternativeName>
</protein>
<comment type="similarity">
    <text evidence="8 9">Belongs to the adenylate kinase family.</text>
</comment>
<dbReference type="AlphaFoldDB" id="A0A9D1N0S5"/>
<evidence type="ECO:0000259" key="11">
    <source>
        <dbReference type="Pfam" id="PF05191"/>
    </source>
</evidence>
<keyword evidence="6 8" id="KW-0862">Zinc</keyword>
<feature type="domain" description="Adenylate kinase active site lid" evidence="11">
    <location>
        <begin position="132"/>
        <end position="167"/>
    </location>
</feature>
<comment type="pathway">
    <text evidence="8">Purine metabolism; AMP biosynthesis via salvage pathway; AMP from ADP: step 1/1.</text>
</comment>
<evidence type="ECO:0000256" key="10">
    <source>
        <dbReference type="RuleBase" id="RU003331"/>
    </source>
</evidence>
<dbReference type="CDD" id="cd01428">
    <property type="entry name" value="ADK"/>
    <property type="match status" value="1"/>
</dbReference>
<feature type="binding site" evidence="8">
    <location>
        <begin position="87"/>
        <end position="90"/>
    </location>
    <ligand>
        <name>AMP</name>
        <dbReference type="ChEBI" id="CHEBI:456215"/>
    </ligand>
</feature>
<evidence type="ECO:0000256" key="1">
    <source>
        <dbReference type="ARBA" id="ARBA00022679"/>
    </source>
</evidence>
<dbReference type="InterPro" id="IPR027417">
    <property type="entry name" value="P-loop_NTPase"/>
</dbReference>
<comment type="caution">
    <text evidence="12">The sequence shown here is derived from an EMBL/GenBank/DDBJ whole genome shotgun (WGS) entry which is preliminary data.</text>
</comment>
<organism evidence="12 13">
    <name type="scientific">Candidatus Limenecus avicola</name>
    <dbReference type="NCBI Taxonomy" id="2840847"/>
    <lineage>
        <taxon>Bacteria</taxon>
        <taxon>Bacillati</taxon>
        <taxon>Bacillota</taxon>
        <taxon>Clostridia</taxon>
        <taxon>Eubacteriales</taxon>
        <taxon>Clostridiaceae</taxon>
        <taxon>Clostridiaceae incertae sedis</taxon>
        <taxon>Candidatus Limenecus</taxon>
    </lineage>
</organism>
<dbReference type="PANTHER" id="PTHR23359">
    <property type="entry name" value="NUCLEOTIDE KINASE"/>
    <property type="match status" value="1"/>
</dbReference>
<dbReference type="NCBIfam" id="TIGR01351">
    <property type="entry name" value="adk"/>
    <property type="match status" value="1"/>
</dbReference>
<dbReference type="Pfam" id="PF00406">
    <property type="entry name" value="ADK"/>
    <property type="match status" value="1"/>
</dbReference>
<keyword evidence="1 8" id="KW-0808">Transferase</keyword>
<dbReference type="PROSITE" id="PS00113">
    <property type="entry name" value="ADENYLATE_KINASE"/>
    <property type="match status" value="1"/>
</dbReference>
<feature type="binding site" evidence="8">
    <location>
        <position position="158"/>
    </location>
    <ligand>
        <name>Zn(2+)</name>
        <dbReference type="ChEBI" id="CHEBI:29105"/>
        <note>structural</note>
    </ligand>
</feature>
<feature type="binding site" evidence="8">
    <location>
        <position position="132"/>
    </location>
    <ligand>
        <name>ATP</name>
        <dbReference type="ChEBI" id="CHEBI:30616"/>
    </ligand>
</feature>
<evidence type="ECO:0000313" key="12">
    <source>
        <dbReference type="EMBL" id="HIU92720.1"/>
    </source>
</evidence>
<feature type="region of interest" description="NMP" evidence="8">
    <location>
        <begin position="32"/>
        <end position="61"/>
    </location>
</feature>
<evidence type="ECO:0000256" key="9">
    <source>
        <dbReference type="RuleBase" id="RU003330"/>
    </source>
</evidence>
<proteinExistence type="inferred from homology"/>
<evidence type="ECO:0000256" key="4">
    <source>
        <dbReference type="ARBA" id="ARBA00022741"/>
    </source>
</evidence>
<evidence type="ECO:0000256" key="2">
    <source>
        <dbReference type="ARBA" id="ARBA00022723"/>
    </source>
</evidence>
<feature type="binding site" evidence="8">
    <location>
        <position position="165"/>
    </location>
    <ligand>
        <name>AMP</name>
        <dbReference type="ChEBI" id="CHEBI:456215"/>
    </ligand>
</feature>
<dbReference type="SUPFAM" id="SSF52540">
    <property type="entry name" value="P-loop containing nucleoside triphosphate hydrolases"/>
    <property type="match status" value="1"/>
</dbReference>
<feature type="binding site" evidence="8">
    <location>
        <position position="176"/>
    </location>
    <ligand>
        <name>AMP</name>
        <dbReference type="ChEBI" id="CHEBI:456215"/>
    </ligand>
</feature>
<feature type="binding site" evidence="8">
    <location>
        <position position="138"/>
    </location>
    <ligand>
        <name>Zn(2+)</name>
        <dbReference type="ChEBI" id="CHEBI:29105"/>
        <note>structural</note>
    </ligand>
</feature>
<feature type="binding site" evidence="8">
    <location>
        <position position="155"/>
    </location>
    <ligand>
        <name>Zn(2+)</name>
        <dbReference type="ChEBI" id="CHEBI:29105"/>
        <note>structural</note>
    </ligand>
</feature>
<reference evidence="12" key="2">
    <citation type="journal article" date="2021" name="PeerJ">
        <title>Extensive microbial diversity within the chicken gut microbiome revealed by metagenomics and culture.</title>
        <authorList>
            <person name="Gilroy R."/>
            <person name="Ravi A."/>
            <person name="Getino M."/>
            <person name="Pursley I."/>
            <person name="Horton D.L."/>
            <person name="Alikhan N.F."/>
            <person name="Baker D."/>
            <person name="Gharbi K."/>
            <person name="Hall N."/>
            <person name="Watson M."/>
            <person name="Adriaenssens E.M."/>
            <person name="Foster-Nyarko E."/>
            <person name="Jarju S."/>
            <person name="Secka A."/>
            <person name="Antonio M."/>
            <person name="Oren A."/>
            <person name="Chaudhuri R.R."/>
            <person name="La Ragione R."/>
            <person name="Hildebrand F."/>
            <person name="Pallen M.J."/>
        </authorList>
    </citation>
    <scope>NUCLEOTIDE SEQUENCE</scope>
    <source>
        <strain evidence="12">CHK154-7741</strain>
    </source>
</reference>
<feature type="binding site" evidence="8">
    <location>
        <begin position="141"/>
        <end position="142"/>
    </location>
    <ligand>
        <name>ATP</name>
        <dbReference type="ChEBI" id="CHEBI:30616"/>
    </ligand>
</feature>
<dbReference type="GO" id="GO:0005524">
    <property type="term" value="F:ATP binding"/>
    <property type="evidence" value="ECO:0007669"/>
    <property type="project" value="UniProtKB-UniRule"/>
</dbReference>
<dbReference type="InterPro" id="IPR033690">
    <property type="entry name" value="Adenylat_kinase_CS"/>
</dbReference>
<reference evidence="12" key="1">
    <citation type="submission" date="2020-10" db="EMBL/GenBank/DDBJ databases">
        <authorList>
            <person name="Gilroy R."/>
        </authorList>
    </citation>
    <scope>NUCLEOTIDE SEQUENCE</scope>
    <source>
        <strain evidence="12">CHK154-7741</strain>
    </source>
</reference>
<keyword evidence="5 8" id="KW-0418">Kinase</keyword>
<keyword evidence="8" id="KW-0963">Cytoplasm</keyword>
<dbReference type="Pfam" id="PF05191">
    <property type="entry name" value="ADK_lid"/>
    <property type="match status" value="1"/>
</dbReference>